<accession>M5RS71</accession>
<dbReference type="PATRIC" id="fig|1265738.3.peg.6283"/>
<proteinExistence type="predicted"/>
<evidence type="ECO:0000313" key="3">
    <source>
        <dbReference type="EMBL" id="EMI16784.1"/>
    </source>
</evidence>
<protein>
    <submittedName>
        <fullName evidence="3">Glycosyl transferase, group 1</fullName>
    </submittedName>
</protein>
<dbReference type="OrthoDB" id="250078at2"/>
<organism evidence="3 4">
    <name type="scientific">Rhodopirellula maiorica SM1</name>
    <dbReference type="NCBI Taxonomy" id="1265738"/>
    <lineage>
        <taxon>Bacteria</taxon>
        <taxon>Pseudomonadati</taxon>
        <taxon>Planctomycetota</taxon>
        <taxon>Planctomycetia</taxon>
        <taxon>Pirellulales</taxon>
        <taxon>Pirellulaceae</taxon>
        <taxon>Novipirellula</taxon>
    </lineage>
</organism>
<reference evidence="3 4" key="1">
    <citation type="journal article" date="2013" name="Mar. Genomics">
        <title>Expression of sulfatases in Rhodopirellula baltica and the diversity of sulfatases in the genus Rhodopirellula.</title>
        <authorList>
            <person name="Wegner C.E."/>
            <person name="Richter-Heitmann T."/>
            <person name="Klindworth A."/>
            <person name="Klockow C."/>
            <person name="Richter M."/>
            <person name="Achstetter T."/>
            <person name="Glockner F.O."/>
            <person name="Harder J."/>
        </authorList>
    </citation>
    <scope>NUCLEOTIDE SEQUENCE [LARGE SCALE GENOMIC DNA]</scope>
    <source>
        <strain evidence="3 4">SM1</strain>
    </source>
</reference>
<dbReference type="EMBL" id="ANOG01000912">
    <property type="protein sequence ID" value="EMI16784.1"/>
    <property type="molecule type" value="Genomic_DNA"/>
</dbReference>
<evidence type="ECO:0000259" key="2">
    <source>
        <dbReference type="Pfam" id="PF00534"/>
    </source>
</evidence>
<evidence type="ECO:0000313" key="4">
    <source>
        <dbReference type="Proteomes" id="UP000011991"/>
    </source>
</evidence>
<dbReference type="Gene3D" id="3.40.50.2000">
    <property type="entry name" value="Glycogen Phosphorylase B"/>
    <property type="match status" value="1"/>
</dbReference>
<comment type="caution">
    <text evidence="3">The sequence shown here is derived from an EMBL/GenBank/DDBJ whole genome shotgun (WGS) entry which is preliminary data.</text>
</comment>
<dbReference type="Proteomes" id="UP000011991">
    <property type="component" value="Unassembled WGS sequence"/>
</dbReference>
<dbReference type="RefSeq" id="WP_008705733.1">
    <property type="nucleotide sequence ID" value="NZ_ANOG01000912.1"/>
</dbReference>
<keyword evidence="4" id="KW-1185">Reference proteome</keyword>
<feature type="domain" description="Glycosyl transferase family 1" evidence="2">
    <location>
        <begin position="229"/>
        <end position="388"/>
    </location>
</feature>
<dbReference type="Pfam" id="PF00534">
    <property type="entry name" value="Glycos_transf_1"/>
    <property type="match status" value="1"/>
</dbReference>
<sequence>MYLILTCQPYHLHGDQVFLTSDRARQLRLLRNSLDGKFGQLTLLAPSVAAESEAALHTDCEAGRLQSFDPAREEICVEPVSQHRWIDRPNLFREIAKANRPATWKKILQSFTQPACVLQPEILGPDDAVIAEGIFQSSDVSHPIVLVHSDPSNDDHPSISRTMSMRDRLSNRRCRRRCERLVKRSELSLFSSEISLRQYSKFARNSQLFCEPSISNDDVISEADLLERFRSDAALQPLRLVSYAPLESKYGVNLSIAIIRYARQFGANVHLDIFGQGFQRSELQYQIAKLGLSREVRFQQTDSGSTAALQQQRQYDAMLLTPAIDCDMHRFLSCYCSGLPMLGFDHPGFVKQLASDNAGLILPRHDLEKSGQRIAELELHRGQLFEMALNARRAACRHSRESWYAKRAEWTLNAIPRFPRSSAPDAPSPTNKPTKKDPALSGQPT</sequence>
<dbReference type="GO" id="GO:0016757">
    <property type="term" value="F:glycosyltransferase activity"/>
    <property type="evidence" value="ECO:0007669"/>
    <property type="project" value="InterPro"/>
</dbReference>
<name>M5RS71_9BACT</name>
<dbReference type="InterPro" id="IPR001296">
    <property type="entry name" value="Glyco_trans_1"/>
</dbReference>
<keyword evidence="3" id="KW-0808">Transferase</keyword>
<evidence type="ECO:0000256" key="1">
    <source>
        <dbReference type="SAM" id="MobiDB-lite"/>
    </source>
</evidence>
<gene>
    <name evidence="3" type="ORF">RMSM_06302</name>
</gene>
<dbReference type="SUPFAM" id="SSF53756">
    <property type="entry name" value="UDP-Glycosyltransferase/glycogen phosphorylase"/>
    <property type="match status" value="1"/>
</dbReference>
<dbReference type="AlphaFoldDB" id="M5RS71"/>
<feature type="region of interest" description="Disordered" evidence="1">
    <location>
        <begin position="416"/>
        <end position="445"/>
    </location>
</feature>